<gene>
    <name evidence="1" type="ORF">AFUS01_LOCUS34604</name>
</gene>
<evidence type="ECO:0000313" key="1">
    <source>
        <dbReference type="EMBL" id="CAG7824449.1"/>
    </source>
</evidence>
<protein>
    <submittedName>
        <fullName evidence="1">Uncharacterized protein</fullName>
    </submittedName>
</protein>
<dbReference type="EMBL" id="CAJVCH010532877">
    <property type="protein sequence ID" value="CAG7824449.1"/>
    <property type="molecule type" value="Genomic_DNA"/>
</dbReference>
<comment type="caution">
    <text evidence="1">The sequence shown here is derived from an EMBL/GenBank/DDBJ whole genome shotgun (WGS) entry which is preliminary data.</text>
</comment>
<dbReference type="AlphaFoldDB" id="A0A8J2LJV0"/>
<dbReference type="Proteomes" id="UP000708208">
    <property type="component" value="Unassembled WGS sequence"/>
</dbReference>
<organism evidence="1 2">
    <name type="scientific">Allacma fusca</name>
    <dbReference type="NCBI Taxonomy" id="39272"/>
    <lineage>
        <taxon>Eukaryota</taxon>
        <taxon>Metazoa</taxon>
        <taxon>Ecdysozoa</taxon>
        <taxon>Arthropoda</taxon>
        <taxon>Hexapoda</taxon>
        <taxon>Collembola</taxon>
        <taxon>Symphypleona</taxon>
        <taxon>Sminthuridae</taxon>
        <taxon>Allacma</taxon>
    </lineage>
</organism>
<reference evidence="1" key="1">
    <citation type="submission" date="2021-06" db="EMBL/GenBank/DDBJ databases">
        <authorList>
            <person name="Hodson N. C."/>
            <person name="Mongue J. A."/>
            <person name="Jaron S. K."/>
        </authorList>
    </citation>
    <scope>NUCLEOTIDE SEQUENCE</scope>
</reference>
<proteinExistence type="predicted"/>
<accession>A0A8J2LJV0</accession>
<name>A0A8J2LJV0_9HEXA</name>
<keyword evidence="2" id="KW-1185">Reference proteome</keyword>
<evidence type="ECO:0000313" key="2">
    <source>
        <dbReference type="Proteomes" id="UP000708208"/>
    </source>
</evidence>
<sequence length="89" mass="10017">MAAAPILQHSCSDLGSNVLRSNKNRYTIGTGVAATHHFGQQQWHHYNTCPNFGAVLTVITGISNLSQKCKCTFTNSIRYFPRETRVRRH</sequence>